<dbReference type="RefSeq" id="WP_177695154.1">
    <property type="nucleotide sequence ID" value="NZ_JAKNJB010000017.1"/>
</dbReference>
<protein>
    <submittedName>
        <fullName evidence="1">Uncharacterized protein</fullName>
    </submittedName>
</protein>
<gene>
    <name evidence="1" type="ORF">L0P79_10550</name>
</gene>
<organism evidence="1 2">
    <name type="scientific">Intestinimonas massiliensis</name>
    <name type="common">ex Afouda et al. 2020</name>
    <dbReference type="NCBI Taxonomy" id="1673721"/>
    <lineage>
        <taxon>Bacteria</taxon>
        <taxon>Bacillati</taxon>
        <taxon>Bacillota</taxon>
        <taxon>Clostridia</taxon>
        <taxon>Eubacteriales</taxon>
        <taxon>Intestinimonas</taxon>
    </lineage>
</organism>
<reference evidence="1 2" key="1">
    <citation type="submission" date="2022-01" db="EMBL/GenBank/DDBJ databases">
        <title>Collection of gut derived symbiotic bacterial strains cultured from healthy donors.</title>
        <authorList>
            <person name="Lin H."/>
            <person name="Kohout C."/>
            <person name="Waligurski E."/>
            <person name="Pamer E.G."/>
        </authorList>
    </citation>
    <scope>NUCLEOTIDE SEQUENCE [LARGE SCALE GENOMIC DNA]</scope>
    <source>
        <strain evidence="1 2">DFI.3.7</strain>
    </source>
</reference>
<comment type="caution">
    <text evidence="1">The sequence shown here is derived from an EMBL/GenBank/DDBJ whole genome shotgun (WGS) entry which is preliminary data.</text>
</comment>
<evidence type="ECO:0000313" key="1">
    <source>
        <dbReference type="EMBL" id="MCG4527517.1"/>
    </source>
</evidence>
<dbReference type="EMBL" id="JAKNJB010000017">
    <property type="protein sequence ID" value="MCG4527517.1"/>
    <property type="molecule type" value="Genomic_DNA"/>
</dbReference>
<evidence type="ECO:0000313" key="2">
    <source>
        <dbReference type="Proteomes" id="UP001200313"/>
    </source>
</evidence>
<name>A0ABS9M9P2_9FIRM</name>
<dbReference type="Proteomes" id="UP001200313">
    <property type="component" value="Unassembled WGS sequence"/>
</dbReference>
<sequence>MLIVTNWKALNIDINDSSMYEVKNGHLEGLFDVDAFGFDKEDLKQLKDGIVPQAVYRQILDAVSSGFDDNATDPESYLYTSDFDVDQFTLGFKDPDKLIAEVDRILPDIKRGLVNSLSKVYTPGMDPAGLKEDTLDTYDLQKAARALDNSWHSYSEWGTYLENGCGYAYFSVFPDPGQMRDIHERPEDYILVEVYVK</sequence>
<proteinExistence type="predicted"/>
<keyword evidence="2" id="KW-1185">Reference proteome</keyword>
<accession>A0ABS9M9P2</accession>